<dbReference type="EMBL" id="MU274907">
    <property type="protein sequence ID" value="KAI0090501.1"/>
    <property type="molecule type" value="Genomic_DNA"/>
</dbReference>
<protein>
    <submittedName>
        <fullName evidence="1">Uncharacterized protein</fullName>
    </submittedName>
</protein>
<reference evidence="1" key="1">
    <citation type="journal article" date="2021" name="Environ. Microbiol.">
        <title>Gene family expansions and transcriptome signatures uncover fungal adaptations to wood decay.</title>
        <authorList>
            <person name="Hage H."/>
            <person name="Miyauchi S."/>
            <person name="Viragh M."/>
            <person name="Drula E."/>
            <person name="Min B."/>
            <person name="Chaduli D."/>
            <person name="Navarro D."/>
            <person name="Favel A."/>
            <person name="Norest M."/>
            <person name="Lesage-Meessen L."/>
            <person name="Balint B."/>
            <person name="Merenyi Z."/>
            <person name="de Eugenio L."/>
            <person name="Morin E."/>
            <person name="Martinez A.T."/>
            <person name="Baldrian P."/>
            <person name="Stursova M."/>
            <person name="Martinez M.J."/>
            <person name="Novotny C."/>
            <person name="Magnuson J.K."/>
            <person name="Spatafora J.W."/>
            <person name="Maurice S."/>
            <person name="Pangilinan J."/>
            <person name="Andreopoulos W."/>
            <person name="LaButti K."/>
            <person name="Hundley H."/>
            <person name="Na H."/>
            <person name="Kuo A."/>
            <person name="Barry K."/>
            <person name="Lipzen A."/>
            <person name="Henrissat B."/>
            <person name="Riley R."/>
            <person name="Ahrendt S."/>
            <person name="Nagy L.G."/>
            <person name="Grigoriev I.V."/>
            <person name="Martin F."/>
            <person name="Rosso M.N."/>
        </authorList>
    </citation>
    <scope>NUCLEOTIDE SEQUENCE</scope>
    <source>
        <strain evidence="1">CBS 384.51</strain>
    </source>
</reference>
<gene>
    <name evidence="1" type="ORF">BDY19DRAFT_935476</name>
</gene>
<proteinExistence type="predicted"/>
<organism evidence="1 2">
    <name type="scientific">Irpex rosettiformis</name>
    <dbReference type="NCBI Taxonomy" id="378272"/>
    <lineage>
        <taxon>Eukaryota</taxon>
        <taxon>Fungi</taxon>
        <taxon>Dikarya</taxon>
        <taxon>Basidiomycota</taxon>
        <taxon>Agaricomycotina</taxon>
        <taxon>Agaricomycetes</taxon>
        <taxon>Polyporales</taxon>
        <taxon>Irpicaceae</taxon>
        <taxon>Irpex</taxon>
    </lineage>
</organism>
<evidence type="ECO:0000313" key="2">
    <source>
        <dbReference type="Proteomes" id="UP001055072"/>
    </source>
</evidence>
<name>A0ACB8U8C9_9APHY</name>
<accession>A0ACB8U8C9</accession>
<comment type="caution">
    <text evidence="1">The sequence shown here is derived from an EMBL/GenBank/DDBJ whole genome shotgun (WGS) entry which is preliminary data.</text>
</comment>
<dbReference type="Proteomes" id="UP001055072">
    <property type="component" value="Unassembled WGS sequence"/>
</dbReference>
<evidence type="ECO:0000313" key="1">
    <source>
        <dbReference type="EMBL" id="KAI0090501.1"/>
    </source>
</evidence>
<keyword evidence="2" id="KW-1185">Reference proteome</keyword>
<sequence>MAPKSKNSRPLTATTRAAKTVWNEDCDRILVSVLEQAKREGLVANNGFKTTVWKRAEEALRGTKVTSGGPAKSAPACTTRFATLKKEYKQVKFFFTGGASGFGWDEEMKTVTAPNSVWDDFIAKHPHLEKWRDRTFPLYEELGSLIDGRYATGKNVFHAGADTESEYGGNETQDRQGSIGHEIPVEDSQHLADQSSCSHSPLLSPMSARLPNSSDTPSQSSTSTPPDNRQKRRAVDGENSVVWPAKRSRGHGRGQRANAAGSLEHIAEGLQDIARAFSLDSSPAPHSMSTSLSADTEPPMHVLDTLSSPSRRRIAIRAVEQDSGLSPLDFIKAVKFIQQDVGVADAYLAMQETANRTAFIASLLSDD</sequence>